<dbReference type="GO" id="GO:0003677">
    <property type="term" value="F:DNA binding"/>
    <property type="evidence" value="ECO:0007669"/>
    <property type="project" value="UniProtKB-KW"/>
</dbReference>
<dbReference type="InterPro" id="IPR018334">
    <property type="entry name" value="ArsR_HTH"/>
</dbReference>
<evidence type="ECO:0000313" key="5">
    <source>
        <dbReference type="EMBL" id="OCL26869.1"/>
    </source>
</evidence>
<evidence type="ECO:0000256" key="3">
    <source>
        <dbReference type="ARBA" id="ARBA00023163"/>
    </source>
</evidence>
<gene>
    <name evidence="5" type="ORF">U472_05100</name>
</gene>
<dbReference type="RefSeq" id="WP_068716177.1">
    <property type="nucleotide sequence ID" value="NZ_LWDV01000008.1"/>
</dbReference>
<dbReference type="Pfam" id="PF01022">
    <property type="entry name" value="HTH_5"/>
    <property type="match status" value="1"/>
</dbReference>
<dbReference type="AlphaFoldDB" id="A0A1C0A9C6"/>
<dbReference type="PRINTS" id="PR00778">
    <property type="entry name" value="HTHARSR"/>
</dbReference>
<dbReference type="NCBIfam" id="NF033788">
    <property type="entry name" value="HTH_metalloreg"/>
    <property type="match status" value="1"/>
</dbReference>
<evidence type="ECO:0000256" key="1">
    <source>
        <dbReference type="ARBA" id="ARBA00023015"/>
    </source>
</evidence>
<dbReference type="InterPro" id="IPR001845">
    <property type="entry name" value="HTH_ArsR_DNA-bd_dom"/>
</dbReference>
<dbReference type="OrthoDB" id="9798835at2"/>
<dbReference type="InterPro" id="IPR051081">
    <property type="entry name" value="HTH_MetalResp_TranReg"/>
</dbReference>
<dbReference type="InterPro" id="IPR011991">
    <property type="entry name" value="ArsR-like_HTH"/>
</dbReference>
<dbReference type="PROSITE" id="PS50987">
    <property type="entry name" value="HTH_ARSR_2"/>
    <property type="match status" value="1"/>
</dbReference>
<dbReference type="PROSITE" id="PS00846">
    <property type="entry name" value="HTH_ARSR_1"/>
    <property type="match status" value="1"/>
</dbReference>
<dbReference type="SUPFAM" id="SSF46785">
    <property type="entry name" value="Winged helix' DNA-binding domain"/>
    <property type="match status" value="1"/>
</dbReference>
<reference evidence="6" key="1">
    <citation type="submission" date="2016-07" db="EMBL/GenBank/DDBJ databases">
        <authorList>
            <person name="Florea S."/>
            <person name="Webb J.S."/>
            <person name="Jaromczyk J."/>
            <person name="Schardl C.L."/>
        </authorList>
    </citation>
    <scope>NUCLEOTIDE SEQUENCE [LARGE SCALE GENOMIC DNA]</scope>
    <source>
        <strain evidence="6">Z6</strain>
    </source>
</reference>
<keyword evidence="3" id="KW-0804">Transcription</keyword>
<keyword evidence="2" id="KW-0238">DNA-binding</keyword>
<dbReference type="EMBL" id="LWDV01000008">
    <property type="protein sequence ID" value="OCL26869.1"/>
    <property type="molecule type" value="Genomic_DNA"/>
</dbReference>
<name>A0A1C0A9C6_9FIRM</name>
<dbReference type="GO" id="GO:0003700">
    <property type="term" value="F:DNA-binding transcription factor activity"/>
    <property type="evidence" value="ECO:0007669"/>
    <property type="project" value="InterPro"/>
</dbReference>
<dbReference type="InterPro" id="IPR036388">
    <property type="entry name" value="WH-like_DNA-bd_sf"/>
</dbReference>
<sequence length="105" mass="12102">MDNIADIAEVLKALADNTRLEIINLLSCGKMCVCDLVEELDLSQPNISHHLKILKNADLIIATKRGRWVDYELNQEVFEQLQNNLKYITTYDAQKCNFERSTCEQ</sequence>
<evidence type="ECO:0000313" key="6">
    <source>
        <dbReference type="Proteomes" id="UP000093514"/>
    </source>
</evidence>
<dbReference type="SMART" id="SM00418">
    <property type="entry name" value="HTH_ARSR"/>
    <property type="match status" value="1"/>
</dbReference>
<dbReference type="PANTHER" id="PTHR33154">
    <property type="entry name" value="TRANSCRIPTIONAL REGULATOR, ARSR FAMILY"/>
    <property type="match status" value="1"/>
</dbReference>
<dbReference type="CDD" id="cd00090">
    <property type="entry name" value="HTH_ARSR"/>
    <property type="match status" value="1"/>
</dbReference>
<dbReference type="InterPro" id="IPR036390">
    <property type="entry name" value="WH_DNA-bd_sf"/>
</dbReference>
<dbReference type="Gene3D" id="1.10.10.10">
    <property type="entry name" value="Winged helix-like DNA-binding domain superfamily/Winged helix DNA-binding domain"/>
    <property type="match status" value="1"/>
</dbReference>
<proteinExistence type="predicted"/>
<keyword evidence="1" id="KW-0805">Transcription regulation</keyword>
<feature type="domain" description="HTH arsR-type" evidence="4">
    <location>
        <begin position="1"/>
        <end position="92"/>
    </location>
</feature>
<dbReference type="Proteomes" id="UP000093514">
    <property type="component" value="Unassembled WGS sequence"/>
</dbReference>
<keyword evidence="6" id="KW-1185">Reference proteome</keyword>
<reference evidence="5 6" key="2">
    <citation type="submission" date="2016-08" db="EMBL/GenBank/DDBJ databases">
        <title>Orenia metallireducens sp. nov. strain Z6, a Novel Metal-reducing Firmicute from the Deep Subsurface.</title>
        <authorList>
            <person name="Maxim B.I."/>
            <person name="Kenneth K."/>
            <person name="Flynn T.M."/>
            <person name="Oloughlin E.J."/>
            <person name="Locke R.A."/>
            <person name="Weber J.R."/>
            <person name="Egan S.M."/>
            <person name="Mackie R.I."/>
            <person name="Cann I.K."/>
        </authorList>
    </citation>
    <scope>NUCLEOTIDE SEQUENCE [LARGE SCALE GENOMIC DNA]</scope>
    <source>
        <strain evidence="5 6">Z6</strain>
    </source>
</reference>
<accession>A0A1C0A9C6</accession>
<evidence type="ECO:0000256" key="2">
    <source>
        <dbReference type="ARBA" id="ARBA00023125"/>
    </source>
</evidence>
<protein>
    <submittedName>
        <fullName evidence="5">ArsR family transcriptional regulator</fullName>
    </submittedName>
</protein>
<organism evidence="5 6">
    <name type="scientific">Orenia metallireducens</name>
    <dbReference type="NCBI Taxonomy" id="1413210"/>
    <lineage>
        <taxon>Bacteria</taxon>
        <taxon>Bacillati</taxon>
        <taxon>Bacillota</taxon>
        <taxon>Clostridia</taxon>
        <taxon>Halanaerobiales</taxon>
        <taxon>Halobacteroidaceae</taxon>
        <taxon>Orenia</taxon>
    </lineage>
</organism>
<comment type="caution">
    <text evidence="5">The sequence shown here is derived from an EMBL/GenBank/DDBJ whole genome shotgun (WGS) entry which is preliminary data.</text>
</comment>
<dbReference type="PANTHER" id="PTHR33154:SF18">
    <property type="entry name" value="ARSENICAL RESISTANCE OPERON REPRESSOR"/>
    <property type="match status" value="1"/>
</dbReference>
<evidence type="ECO:0000259" key="4">
    <source>
        <dbReference type="PROSITE" id="PS50987"/>
    </source>
</evidence>